<feature type="domain" description="DUF7931" evidence="1">
    <location>
        <begin position="22"/>
        <end position="169"/>
    </location>
</feature>
<accession>A0A832J2C8</accession>
<dbReference type="InterPro" id="IPR057691">
    <property type="entry name" value="DUF7931"/>
</dbReference>
<dbReference type="AlphaFoldDB" id="A0A832J2C8"/>
<evidence type="ECO:0000259" key="1">
    <source>
        <dbReference type="Pfam" id="PF25559"/>
    </source>
</evidence>
<protein>
    <recommendedName>
        <fullName evidence="1">DUF7931 domain-containing protein</fullName>
    </recommendedName>
</protein>
<name>A0A832J2C8_9GAMM</name>
<evidence type="ECO:0000313" key="2">
    <source>
        <dbReference type="EMBL" id="HHJ80054.1"/>
    </source>
</evidence>
<dbReference type="EMBL" id="DRNF01000020">
    <property type="protein sequence ID" value="HHJ80054.1"/>
    <property type="molecule type" value="Genomic_DNA"/>
</dbReference>
<reference evidence="2" key="1">
    <citation type="journal article" date="2020" name="mSystems">
        <title>Genome- and Community-Level Interaction Insights into Carbon Utilization and Element Cycling Functions of Hydrothermarchaeota in Hydrothermal Sediment.</title>
        <authorList>
            <person name="Zhou Z."/>
            <person name="Liu Y."/>
            <person name="Xu W."/>
            <person name="Pan J."/>
            <person name="Luo Z.H."/>
            <person name="Li M."/>
        </authorList>
    </citation>
    <scope>NUCLEOTIDE SEQUENCE [LARGE SCALE GENOMIC DNA]</scope>
    <source>
        <strain evidence="2">HyVt-505</strain>
    </source>
</reference>
<proteinExistence type="predicted"/>
<organism evidence="2">
    <name type="scientific">Candidatus Tenderia electrophaga</name>
    <dbReference type="NCBI Taxonomy" id="1748243"/>
    <lineage>
        <taxon>Bacteria</taxon>
        <taxon>Pseudomonadati</taxon>
        <taxon>Pseudomonadota</taxon>
        <taxon>Gammaproteobacteria</taxon>
        <taxon>Candidatus Tenderiales</taxon>
        <taxon>Candidatus Tenderiaceae</taxon>
        <taxon>Candidatus Tenderia</taxon>
    </lineage>
</organism>
<gene>
    <name evidence="2" type="ORF">ENJ65_00305</name>
</gene>
<sequence>MPITLDDYILGESNETIRIDSSQDCSEAVLALTRQANRSLSIFTHKLDRRVYNSLDIYSAALKLASRSRHSQIRIIIKDTTDVVKRGSRLVELGHRLSSRVQFRTPPTEYRDFNEEFVIVDEIGLLHRRLASRYDADLSFCEPKNSRQLQKYFDECWEKSAQDPNLRQLHL</sequence>
<comment type="caution">
    <text evidence="2">The sequence shown here is derived from an EMBL/GenBank/DDBJ whole genome shotgun (WGS) entry which is preliminary data.</text>
</comment>
<dbReference type="Pfam" id="PF25559">
    <property type="entry name" value="DUF7931"/>
    <property type="match status" value="1"/>
</dbReference>
<dbReference type="Proteomes" id="UP000885832">
    <property type="component" value="Unassembled WGS sequence"/>
</dbReference>